<dbReference type="SMART" id="SM00331">
    <property type="entry name" value="PP2C_SIG"/>
    <property type="match status" value="1"/>
</dbReference>
<dbReference type="AlphaFoldDB" id="A0A6P2BPW4"/>
<dbReference type="SMART" id="SM00091">
    <property type="entry name" value="PAS"/>
    <property type="match status" value="1"/>
</dbReference>
<organism evidence="5 6">
    <name type="scientific">Trebonia kvetii</name>
    <dbReference type="NCBI Taxonomy" id="2480626"/>
    <lineage>
        <taxon>Bacteria</taxon>
        <taxon>Bacillati</taxon>
        <taxon>Actinomycetota</taxon>
        <taxon>Actinomycetes</taxon>
        <taxon>Streptosporangiales</taxon>
        <taxon>Treboniaceae</taxon>
        <taxon>Trebonia</taxon>
    </lineage>
</organism>
<feature type="domain" description="PPM-type phosphatase" evidence="4">
    <location>
        <begin position="449"/>
        <end position="665"/>
    </location>
</feature>
<dbReference type="InterPro" id="IPR035965">
    <property type="entry name" value="PAS-like_dom_sf"/>
</dbReference>
<evidence type="ECO:0000256" key="2">
    <source>
        <dbReference type="SAM" id="MobiDB-lite"/>
    </source>
</evidence>
<evidence type="ECO:0000256" key="1">
    <source>
        <dbReference type="ARBA" id="ARBA00022801"/>
    </source>
</evidence>
<accession>A0A6P2BPW4</accession>
<dbReference type="SUPFAM" id="SSF81606">
    <property type="entry name" value="PP2C-like"/>
    <property type="match status" value="1"/>
</dbReference>
<dbReference type="SUPFAM" id="SSF55785">
    <property type="entry name" value="PYP-like sensor domain (PAS domain)"/>
    <property type="match status" value="1"/>
</dbReference>
<dbReference type="SUPFAM" id="SSF55781">
    <property type="entry name" value="GAF domain-like"/>
    <property type="match status" value="1"/>
</dbReference>
<sequence>MPQGGWPEESAESIASRRDALRQAAGLPGADLGTLIEAALTELDAAIDAIGAAAPDGPRQDEQAGDSLPESVRAERRLLHAVFQQAPAPLFLLEQDGTIRRANNGAAALLGVPPGYATGKALTAFVDLPFRAALQTQLAAVLRTGKPRTVGCRLLTADGPVDLTLGAAAADLPGDPPVLIITAQPGPARPGMAGAVAHRAAAVDEGTGKAGSPSTAKKRAPAKADTATTDTAKADTATTDTAKTAADDAIAAVIKRLDMVTAVTRVLLDNSTFSEAVTLQRSGRLLASELADWVIIDVERGGRLLRQFVAGPRGGHWDQLARLARGIDPDPESMPAQVHAAVKSVLLAHVDDPGGLGRGPDGTPLLMMLGATSVISVPIFDGSTGYGTLTLARQAAQGPFGVADLGLAEELGRHLAIAIRVDRVFRQRSQVAEALQASLIPAGLPRAPGLEFAAAYVGATQFQEISGDFYDVFKARDGWAIAVGDVCGKGQEAAAMTAAARHAIRALATVHADPGEVLAAANQVLVDEDYQDRFVTASLAFLRQRGRRFQAQIAGCGHPGPAVVRADGRVEILEADGMPLGLFPDSLPGRLDVELRQGDVLFFYTDGVTEARSADLTFFEDRLSDALAAFAGRSAADIVHAVQELVTTFSSGEFKDDVTILAVRVS</sequence>
<evidence type="ECO:0000313" key="5">
    <source>
        <dbReference type="EMBL" id="TVZ00697.1"/>
    </source>
</evidence>
<name>A0A6P2BPW4_9ACTN</name>
<feature type="domain" description="PAS" evidence="3">
    <location>
        <begin position="75"/>
        <end position="145"/>
    </location>
</feature>
<dbReference type="Gene3D" id="3.30.450.20">
    <property type="entry name" value="PAS domain"/>
    <property type="match status" value="1"/>
</dbReference>
<gene>
    <name evidence="5" type="ORF">EAS64_35650</name>
</gene>
<dbReference type="PROSITE" id="PS50112">
    <property type="entry name" value="PAS"/>
    <property type="match status" value="1"/>
</dbReference>
<reference evidence="5 6" key="1">
    <citation type="submission" date="2018-11" db="EMBL/GenBank/DDBJ databases">
        <title>Trebonia kvetii gen.nov., sp.nov., a novel acidophilic actinobacterium, and proposal of the new actinobacterial family Treboniaceae fam. nov.</title>
        <authorList>
            <person name="Rapoport D."/>
            <person name="Sagova-Mareckova M."/>
            <person name="Sedlacek I."/>
            <person name="Provaznik J."/>
            <person name="Kralova S."/>
            <person name="Pavlinic D."/>
            <person name="Benes V."/>
            <person name="Kopecky J."/>
        </authorList>
    </citation>
    <scope>NUCLEOTIDE SEQUENCE [LARGE SCALE GENOMIC DNA]</scope>
    <source>
        <strain evidence="5 6">15Tr583</strain>
    </source>
</reference>
<dbReference type="Pfam" id="PF01590">
    <property type="entry name" value="GAF"/>
    <property type="match status" value="1"/>
</dbReference>
<dbReference type="InterPro" id="IPR029016">
    <property type="entry name" value="GAF-like_dom_sf"/>
</dbReference>
<dbReference type="GO" id="GO:0016791">
    <property type="term" value="F:phosphatase activity"/>
    <property type="evidence" value="ECO:0007669"/>
    <property type="project" value="TreeGrafter"/>
</dbReference>
<proteinExistence type="predicted"/>
<dbReference type="Gene3D" id="3.60.40.10">
    <property type="entry name" value="PPM-type phosphatase domain"/>
    <property type="match status" value="1"/>
</dbReference>
<keyword evidence="1" id="KW-0378">Hydrolase</keyword>
<dbReference type="EMBL" id="RPFW01000008">
    <property type="protein sequence ID" value="TVZ00697.1"/>
    <property type="molecule type" value="Genomic_DNA"/>
</dbReference>
<feature type="compositionally biased region" description="Low complexity" evidence="2">
    <location>
        <begin position="223"/>
        <end position="236"/>
    </location>
</feature>
<dbReference type="InterPro" id="IPR001932">
    <property type="entry name" value="PPM-type_phosphatase-like_dom"/>
</dbReference>
<dbReference type="InterPro" id="IPR036457">
    <property type="entry name" value="PPM-type-like_dom_sf"/>
</dbReference>
<dbReference type="Pfam" id="PF08448">
    <property type="entry name" value="PAS_4"/>
    <property type="match status" value="1"/>
</dbReference>
<dbReference type="Proteomes" id="UP000460272">
    <property type="component" value="Unassembled WGS sequence"/>
</dbReference>
<dbReference type="PANTHER" id="PTHR43156:SF2">
    <property type="entry name" value="STAGE II SPORULATION PROTEIN E"/>
    <property type="match status" value="1"/>
</dbReference>
<dbReference type="CDD" id="cd00130">
    <property type="entry name" value="PAS"/>
    <property type="match status" value="1"/>
</dbReference>
<dbReference type="Gene3D" id="3.30.450.40">
    <property type="match status" value="1"/>
</dbReference>
<dbReference type="InterPro" id="IPR000014">
    <property type="entry name" value="PAS"/>
</dbReference>
<dbReference type="RefSeq" id="WP_145860358.1">
    <property type="nucleotide sequence ID" value="NZ_RPFW01000008.1"/>
</dbReference>
<dbReference type="InterPro" id="IPR013656">
    <property type="entry name" value="PAS_4"/>
</dbReference>
<dbReference type="Pfam" id="PF07228">
    <property type="entry name" value="SpoIIE"/>
    <property type="match status" value="1"/>
</dbReference>
<evidence type="ECO:0000259" key="3">
    <source>
        <dbReference type="PROSITE" id="PS50112"/>
    </source>
</evidence>
<keyword evidence="6" id="KW-1185">Reference proteome</keyword>
<comment type="caution">
    <text evidence="5">The sequence shown here is derived from an EMBL/GenBank/DDBJ whole genome shotgun (WGS) entry which is preliminary data.</text>
</comment>
<dbReference type="OrthoDB" id="3493177at2"/>
<evidence type="ECO:0000259" key="4">
    <source>
        <dbReference type="PROSITE" id="PS51746"/>
    </source>
</evidence>
<dbReference type="PANTHER" id="PTHR43156">
    <property type="entry name" value="STAGE II SPORULATION PROTEIN E-RELATED"/>
    <property type="match status" value="1"/>
</dbReference>
<dbReference type="PROSITE" id="PS51746">
    <property type="entry name" value="PPM_2"/>
    <property type="match status" value="1"/>
</dbReference>
<protein>
    <submittedName>
        <fullName evidence="5">GAF domain-containing protein</fullName>
    </submittedName>
</protein>
<dbReference type="InterPro" id="IPR052016">
    <property type="entry name" value="Bact_Sigma-Reg"/>
</dbReference>
<evidence type="ECO:0000313" key="6">
    <source>
        <dbReference type="Proteomes" id="UP000460272"/>
    </source>
</evidence>
<feature type="region of interest" description="Disordered" evidence="2">
    <location>
        <begin position="203"/>
        <end position="236"/>
    </location>
</feature>
<dbReference type="InterPro" id="IPR003018">
    <property type="entry name" value="GAF"/>
</dbReference>